<evidence type="ECO:0000313" key="2">
    <source>
        <dbReference type="EMBL" id="KAG2587701.1"/>
    </source>
</evidence>
<organism evidence="2 3">
    <name type="scientific">Panicum virgatum</name>
    <name type="common">Blackwell switchgrass</name>
    <dbReference type="NCBI Taxonomy" id="38727"/>
    <lineage>
        <taxon>Eukaryota</taxon>
        <taxon>Viridiplantae</taxon>
        <taxon>Streptophyta</taxon>
        <taxon>Embryophyta</taxon>
        <taxon>Tracheophyta</taxon>
        <taxon>Spermatophyta</taxon>
        <taxon>Magnoliopsida</taxon>
        <taxon>Liliopsida</taxon>
        <taxon>Poales</taxon>
        <taxon>Poaceae</taxon>
        <taxon>PACMAD clade</taxon>
        <taxon>Panicoideae</taxon>
        <taxon>Panicodae</taxon>
        <taxon>Paniceae</taxon>
        <taxon>Panicinae</taxon>
        <taxon>Panicum</taxon>
        <taxon>Panicum sect. Hiantes</taxon>
    </lineage>
</organism>
<comment type="caution">
    <text evidence="2">The sequence shown here is derived from an EMBL/GenBank/DDBJ whole genome shotgun (WGS) entry which is preliminary data.</text>
</comment>
<sequence length="177" mass="19345">MLARLPSHMKPNETPTETLFVSSPDLLLRLRALAPSPPPTSPRQIPPSPLPNRRANHALPAPLAHRSPFLAASARRLAKFSNGRPSPRAWRRGYVFPLPRQTTFPARTWLGKAWRRHLFSDGSNTGGGRATAAHLPTGPWWPGCGVSSANSSSPHENHPSNPCFNVWHFGASSGLCF</sequence>
<keyword evidence="3" id="KW-1185">Reference proteome</keyword>
<dbReference type="EMBL" id="CM029046">
    <property type="protein sequence ID" value="KAG2587701.1"/>
    <property type="molecule type" value="Genomic_DNA"/>
</dbReference>
<evidence type="ECO:0000256" key="1">
    <source>
        <dbReference type="SAM" id="MobiDB-lite"/>
    </source>
</evidence>
<reference evidence="2" key="1">
    <citation type="submission" date="2020-05" db="EMBL/GenBank/DDBJ databases">
        <title>WGS assembly of Panicum virgatum.</title>
        <authorList>
            <person name="Lovell J.T."/>
            <person name="Jenkins J."/>
            <person name="Shu S."/>
            <person name="Juenger T.E."/>
            <person name="Schmutz J."/>
        </authorList>
    </citation>
    <scope>NUCLEOTIDE SEQUENCE</scope>
    <source>
        <strain evidence="2">AP13</strain>
    </source>
</reference>
<dbReference type="AlphaFoldDB" id="A0A8T0RN39"/>
<proteinExistence type="predicted"/>
<feature type="region of interest" description="Disordered" evidence="1">
    <location>
        <begin position="32"/>
        <end position="55"/>
    </location>
</feature>
<protein>
    <submittedName>
        <fullName evidence="2">Uncharacterized protein</fullName>
    </submittedName>
</protein>
<name>A0A8T0RN39_PANVG</name>
<accession>A0A8T0RN39</accession>
<gene>
    <name evidence="2" type="ORF">PVAP13_5NG164700</name>
</gene>
<dbReference type="Proteomes" id="UP000823388">
    <property type="component" value="Chromosome 5N"/>
</dbReference>
<evidence type="ECO:0000313" key="3">
    <source>
        <dbReference type="Proteomes" id="UP000823388"/>
    </source>
</evidence>
<feature type="compositionally biased region" description="Pro residues" evidence="1">
    <location>
        <begin position="35"/>
        <end position="50"/>
    </location>
</feature>